<reference evidence="3 4" key="1">
    <citation type="journal article" date="2019" name="Emerg. Microbes Infect.">
        <title>Comprehensive subspecies identification of 175 nontuberculous mycobacteria species based on 7547 genomic profiles.</title>
        <authorList>
            <person name="Matsumoto Y."/>
            <person name="Kinjo T."/>
            <person name="Motooka D."/>
            <person name="Nabeya D."/>
            <person name="Jung N."/>
            <person name="Uechi K."/>
            <person name="Horii T."/>
            <person name="Iida T."/>
            <person name="Fujita J."/>
            <person name="Nakamura S."/>
        </authorList>
    </citation>
    <scope>NUCLEOTIDE SEQUENCE [LARGE SCALE GENOMIC DNA]</scope>
    <source>
        <strain evidence="3 4">JCM 14738</strain>
    </source>
</reference>
<dbReference type="GO" id="GO:0005975">
    <property type="term" value="P:carbohydrate metabolic process"/>
    <property type="evidence" value="ECO:0007669"/>
    <property type="project" value="InterPro"/>
</dbReference>
<dbReference type="Proteomes" id="UP000467385">
    <property type="component" value="Chromosome"/>
</dbReference>
<dbReference type="GO" id="GO:0016758">
    <property type="term" value="F:hexosyltransferase activity"/>
    <property type="evidence" value="ECO:0007669"/>
    <property type="project" value="InterPro"/>
</dbReference>
<dbReference type="InterPro" id="IPR004276">
    <property type="entry name" value="GlycoTrans_28_N"/>
</dbReference>
<dbReference type="AlphaFoldDB" id="A0A7I7YBT7"/>
<dbReference type="EMBL" id="AP022613">
    <property type="protein sequence ID" value="BBZ39196.1"/>
    <property type="molecule type" value="Genomic_DNA"/>
</dbReference>
<dbReference type="Pfam" id="PF06722">
    <property type="entry name" value="EryCIII-like_C"/>
    <property type="match status" value="1"/>
</dbReference>
<protein>
    <submittedName>
        <fullName evidence="3">Glycosyltransferase GtfA</fullName>
    </submittedName>
</protein>
<dbReference type="InterPro" id="IPR010610">
    <property type="entry name" value="EryCIII-like_C"/>
</dbReference>
<evidence type="ECO:0000259" key="1">
    <source>
        <dbReference type="Pfam" id="PF03033"/>
    </source>
</evidence>
<dbReference type="InterPro" id="IPR002213">
    <property type="entry name" value="UDP_glucos_trans"/>
</dbReference>
<evidence type="ECO:0000313" key="4">
    <source>
        <dbReference type="Proteomes" id="UP000467385"/>
    </source>
</evidence>
<evidence type="ECO:0000313" key="3">
    <source>
        <dbReference type="EMBL" id="BBZ39196.1"/>
    </source>
</evidence>
<feature type="domain" description="Erythromycin biosynthesis protein CIII-like C-terminal" evidence="2">
    <location>
        <begin position="329"/>
        <end position="438"/>
    </location>
</feature>
<dbReference type="InterPro" id="IPR050426">
    <property type="entry name" value="Glycosyltransferase_28"/>
</dbReference>
<dbReference type="SUPFAM" id="SSF53756">
    <property type="entry name" value="UDP-Glycosyltransferase/glycogen phosphorylase"/>
    <property type="match status" value="1"/>
</dbReference>
<proteinExistence type="predicted"/>
<dbReference type="PANTHER" id="PTHR48050">
    <property type="entry name" value="STEROL 3-BETA-GLUCOSYLTRANSFERASE"/>
    <property type="match status" value="1"/>
</dbReference>
<keyword evidence="3" id="KW-0808">Transferase</keyword>
<gene>
    <name evidence="3" type="ORF">MCNS_22590</name>
</gene>
<keyword evidence="4" id="KW-1185">Reference proteome</keyword>
<name>A0A7I7YBT7_9MYCO</name>
<dbReference type="FunFam" id="3.40.50.2000:FF:000009">
    <property type="entry name" value="Sterol 3-beta-glucosyltransferase UGT80A2"/>
    <property type="match status" value="1"/>
</dbReference>
<feature type="domain" description="Glycosyltransferase family 28 N-terminal" evidence="1">
    <location>
        <begin position="36"/>
        <end position="110"/>
    </location>
</feature>
<dbReference type="GO" id="GO:0033072">
    <property type="term" value="P:vancomycin biosynthetic process"/>
    <property type="evidence" value="ECO:0007669"/>
    <property type="project" value="UniProtKB-ARBA"/>
</dbReference>
<sequence length="461" mass="50069">MASGYAAGRLSWGTRSAAFISQKAPEVKDQDHAMRFVLAFYGTRGDVEPGVAVGRELRRRGHEVSMAVSPDLVGFAEAAGLEAVKYGPDVAAWLESTRDFWAYFFRNFWRIRDVRAFLRESREPGTRCWAEMSTTLTSLTDGADLLLTGMSYQELAASVAEYRGLPLATLLWFPIRVNGHLVPTLPPALIRSAMRVYEWLVWRGVRKVEAAQRRELGLPKATGPAPRRIAERRALEIQAYDEVCFPGLAAEWANSAGRAKRPLNRPFVGTLTMESPTDADEEVASWIAAGTPPIFFGFGSIPVESAADTIAMIGRACAQLGERALICAAASDFSAVPDFDHVKVVGAMNYATVFPACRAVVHHGGAGTTAASLRAGVPTLILWMADVQVVWGAAVKRLKVGTARRFSSATEKSLVADLRTILAPRYAARAREIAARMTNPAQSVAAAADLLESFARLERVG</sequence>
<accession>A0A7I7YBT7</accession>
<dbReference type="Gene3D" id="3.40.50.2000">
    <property type="entry name" value="Glycogen Phosphorylase B"/>
    <property type="match status" value="2"/>
</dbReference>
<dbReference type="GO" id="GO:0008194">
    <property type="term" value="F:UDP-glycosyltransferase activity"/>
    <property type="evidence" value="ECO:0007669"/>
    <property type="project" value="InterPro"/>
</dbReference>
<dbReference type="Pfam" id="PF03033">
    <property type="entry name" value="Glyco_transf_28"/>
    <property type="match status" value="1"/>
</dbReference>
<dbReference type="PANTHER" id="PTHR48050:SF13">
    <property type="entry name" value="STEROL 3-BETA-GLUCOSYLTRANSFERASE UGT80A2"/>
    <property type="match status" value="1"/>
</dbReference>
<dbReference type="CDD" id="cd03784">
    <property type="entry name" value="GT1_Gtf-like"/>
    <property type="match status" value="1"/>
</dbReference>
<organism evidence="3 4">
    <name type="scientific">Mycobacterium conspicuum</name>
    <dbReference type="NCBI Taxonomy" id="44010"/>
    <lineage>
        <taxon>Bacteria</taxon>
        <taxon>Bacillati</taxon>
        <taxon>Actinomycetota</taxon>
        <taxon>Actinomycetes</taxon>
        <taxon>Mycobacteriales</taxon>
        <taxon>Mycobacteriaceae</taxon>
        <taxon>Mycobacterium</taxon>
    </lineage>
</organism>
<evidence type="ECO:0000259" key="2">
    <source>
        <dbReference type="Pfam" id="PF06722"/>
    </source>
</evidence>